<proteinExistence type="predicted"/>
<name>A0AC58J2G9_DANRE</name>
<evidence type="ECO:0000313" key="2">
    <source>
        <dbReference type="RefSeq" id="XP_073800682.1"/>
    </source>
</evidence>
<keyword evidence="1" id="KW-1185">Reference proteome</keyword>
<reference evidence="2" key="1">
    <citation type="submission" date="2025-08" db="UniProtKB">
        <authorList>
            <consortium name="RefSeq"/>
        </authorList>
    </citation>
    <scope>IDENTIFICATION</scope>
    <source>
        <strain evidence="2">Tuebingen</strain>
        <tissue evidence="2">Fibroblasts and whole tissue</tissue>
    </source>
</reference>
<protein>
    <submittedName>
        <fullName evidence="2">Bcl-2-like protein 1</fullName>
    </submittedName>
</protein>
<gene>
    <name evidence="2" type="primary">LOC100534669</name>
</gene>
<dbReference type="RefSeq" id="XP_073800682.1">
    <property type="nucleotide sequence ID" value="XM_073944581.1"/>
</dbReference>
<organism evidence="1 2">
    <name type="scientific">Danio rerio</name>
    <name type="common">Zebrafish</name>
    <name type="synonym">Brachydanio rerio</name>
    <dbReference type="NCBI Taxonomy" id="7955"/>
    <lineage>
        <taxon>Eukaryota</taxon>
        <taxon>Metazoa</taxon>
        <taxon>Chordata</taxon>
        <taxon>Craniata</taxon>
        <taxon>Vertebrata</taxon>
        <taxon>Euteleostomi</taxon>
        <taxon>Actinopterygii</taxon>
        <taxon>Neopterygii</taxon>
        <taxon>Teleostei</taxon>
        <taxon>Ostariophysi</taxon>
        <taxon>Cypriniformes</taxon>
        <taxon>Danionidae</taxon>
        <taxon>Danioninae</taxon>
        <taxon>Danio</taxon>
    </lineage>
</organism>
<sequence>MASDVQFSNNVVLSLTDRFACVLDRQHFQRLADKVFQDGITWGKIASLICIIGKTIVKIIGNYIPDFVSWTLHYFKDNLQTWICNMGGWINSVSSLARFSLELDLGSSSSMIWSSSGLLFISGMLLGGFIVWSLIRRA</sequence>
<evidence type="ECO:0000313" key="1">
    <source>
        <dbReference type="Proteomes" id="UP000000437"/>
    </source>
</evidence>
<accession>A0AC58J2G9</accession>
<dbReference type="Proteomes" id="UP000000437">
    <property type="component" value="Chromosome 3"/>
</dbReference>